<dbReference type="EMBL" id="ACPB03031077">
    <property type="status" value="NOT_ANNOTATED_CDS"/>
    <property type="molecule type" value="Genomic_DNA"/>
</dbReference>
<keyword evidence="2" id="KW-1185">Reference proteome</keyword>
<organism evidence="1 2">
    <name type="scientific">Rhodnius prolixus</name>
    <name type="common">Triatomid bug</name>
    <dbReference type="NCBI Taxonomy" id="13249"/>
    <lineage>
        <taxon>Eukaryota</taxon>
        <taxon>Metazoa</taxon>
        <taxon>Ecdysozoa</taxon>
        <taxon>Arthropoda</taxon>
        <taxon>Hexapoda</taxon>
        <taxon>Insecta</taxon>
        <taxon>Pterygota</taxon>
        <taxon>Neoptera</taxon>
        <taxon>Paraneoptera</taxon>
        <taxon>Hemiptera</taxon>
        <taxon>Heteroptera</taxon>
        <taxon>Panheteroptera</taxon>
        <taxon>Cimicomorpha</taxon>
        <taxon>Reduviidae</taxon>
        <taxon>Triatominae</taxon>
        <taxon>Rhodnius</taxon>
    </lineage>
</organism>
<accession>T1I4S0</accession>
<dbReference type="SUPFAM" id="SSF53474">
    <property type="entry name" value="alpha/beta-Hydrolases"/>
    <property type="match status" value="1"/>
</dbReference>
<dbReference type="EnsemblMetazoa" id="RPRC011289-RA">
    <property type="protein sequence ID" value="RPRC011289-PA"/>
    <property type="gene ID" value="RPRC011289"/>
</dbReference>
<name>T1I4S0_RHOPR</name>
<dbReference type="Proteomes" id="UP000015103">
    <property type="component" value="Unassembled WGS sequence"/>
</dbReference>
<evidence type="ECO:0000313" key="2">
    <source>
        <dbReference type="Proteomes" id="UP000015103"/>
    </source>
</evidence>
<evidence type="ECO:0000313" key="1">
    <source>
        <dbReference type="EnsemblMetazoa" id="RPRC011289-PA"/>
    </source>
</evidence>
<dbReference type="VEuPathDB" id="VectorBase:RPRC011289"/>
<dbReference type="InParanoid" id="T1I4S0"/>
<reference evidence="1" key="1">
    <citation type="submission" date="2015-05" db="UniProtKB">
        <authorList>
            <consortium name="EnsemblMetazoa"/>
        </authorList>
    </citation>
    <scope>IDENTIFICATION</scope>
</reference>
<dbReference type="InterPro" id="IPR029058">
    <property type="entry name" value="AB_hydrolase_fold"/>
</dbReference>
<proteinExistence type="predicted"/>
<protein>
    <submittedName>
        <fullName evidence="1">Uncharacterized protein</fullName>
    </submittedName>
</protein>
<dbReference type="OMA" id="CEFDDID"/>
<dbReference type="HOGENOM" id="CLU_890202_0_0_1"/>
<sequence length="313" mass="36290">ANAILISNMHLIPQKYLSQIFIIESNNHLERLPNDITELVALQKKLVLKACFVETVTKCAPHKYNREVDPIFVIPSLKPNKMNNLTSRLFYSTFEARLPCEFDDIDSIAKDLFEDMKRFKFNLFTIIANDWGGALAFNLAKYLENDGKLVLLVLLNSSPNSVQNWASAVLQFGDDNLINKYIKLPFKMRQKMSQIPHWDEKLDFALLSTFEEVDERNEIRKALNILRRYLSSTVKYNAFKEVFNGKCIVYRTKDSAQDDYFKQFCKLSPIINTTDSRDNREMLDDPEFAKKINELIPFEYKTAAHGLKSDSFA</sequence>
<dbReference type="AlphaFoldDB" id="T1I4S0"/>